<keyword evidence="2" id="KW-1185">Reference proteome</keyword>
<name>A0AAV7QU09_PLEWA</name>
<dbReference type="Proteomes" id="UP001066276">
    <property type="component" value="Chromosome 6"/>
</dbReference>
<evidence type="ECO:0000313" key="1">
    <source>
        <dbReference type="EMBL" id="KAJ1142811.1"/>
    </source>
</evidence>
<dbReference type="AlphaFoldDB" id="A0AAV7QU09"/>
<gene>
    <name evidence="1" type="ORF">NDU88_009124</name>
</gene>
<comment type="caution">
    <text evidence="1">The sequence shown here is derived from an EMBL/GenBank/DDBJ whole genome shotgun (WGS) entry which is preliminary data.</text>
</comment>
<organism evidence="1 2">
    <name type="scientific">Pleurodeles waltl</name>
    <name type="common">Iberian ribbed newt</name>
    <dbReference type="NCBI Taxonomy" id="8319"/>
    <lineage>
        <taxon>Eukaryota</taxon>
        <taxon>Metazoa</taxon>
        <taxon>Chordata</taxon>
        <taxon>Craniata</taxon>
        <taxon>Vertebrata</taxon>
        <taxon>Euteleostomi</taxon>
        <taxon>Amphibia</taxon>
        <taxon>Batrachia</taxon>
        <taxon>Caudata</taxon>
        <taxon>Salamandroidea</taxon>
        <taxon>Salamandridae</taxon>
        <taxon>Pleurodelinae</taxon>
        <taxon>Pleurodeles</taxon>
    </lineage>
</organism>
<reference evidence="1" key="1">
    <citation type="journal article" date="2022" name="bioRxiv">
        <title>Sequencing and chromosome-scale assembly of the giantPleurodeles waltlgenome.</title>
        <authorList>
            <person name="Brown T."/>
            <person name="Elewa A."/>
            <person name="Iarovenko S."/>
            <person name="Subramanian E."/>
            <person name="Araus A.J."/>
            <person name="Petzold A."/>
            <person name="Susuki M."/>
            <person name="Suzuki K.-i.T."/>
            <person name="Hayashi T."/>
            <person name="Toyoda A."/>
            <person name="Oliveira C."/>
            <person name="Osipova E."/>
            <person name="Leigh N.D."/>
            <person name="Simon A."/>
            <person name="Yun M.H."/>
        </authorList>
    </citation>
    <scope>NUCLEOTIDE SEQUENCE</scope>
    <source>
        <strain evidence="1">20211129_DDA</strain>
        <tissue evidence="1">Liver</tissue>
    </source>
</reference>
<proteinExistence type="predicted"/>
<accession>A0AAV7QU09</accession>
<protein>
    <submittedName>
        <fullName evidence="1">Uncharacterized protein</fullName>
    </submittedName>
</protein>
<evidence type="ECO:0000313" key="2">
    <source>
        <dbReference type="Proteomes" id="UP001066276"/>
    </source>
</evidence>
<sequence>MGPRDQDESCEDACGAAGSGLHGWRVGSRPCWVSALRPHMARSGVDAHKIADNWCVPKPSGLRRPGLLWNI</sequence>
<dbReference type="EMBL" id="JANPWB010000010">
    <property type="protein sequence ID" value="KAJ1142811.1"/>
    <property type="molecule type" value="Genomic_DNA"/>
</dbReference>